<accession>A0ACC6CFE7</accession>
<evidence type="ECO:0000313" key="1">
    <source>
        <dbReference type="EMBL" id="MCY4747101.1"/>
    </source>
</evidence>
<dbReference type="EMBL" id="JAPPUY010000005">
    <property type="protein sequence ID" value="MCY4747101.1"/>
    <property type="molecule type" value="Genomic_DNA"/>
</dbReference>
<reference evidence="1" key="1">
    <citation type="submission" date="2022-08" db="EMBL/GenBank/DDBJ databases">
        <title>Genome sequencing of Pelomonas sp. UHG3.</title>
        <authorList>
            <person name="So Y."/>
        </authorList>
    </citation>
    <scope>NUCLEOTIDE SEQUENCE</scope>
    <source>
        <strain evidence="1">UHG3</strain>
    </source>
</reference>
<comment type="caution">
    <text evidence="1">The sequence shown here is derived from an EMBL/GenBank/DDBJ whole genome shotgun (WGS) entry which is preliminary data.</text>
</comment>
<sequence length="308" mass="32110">MPAPLALPTPLPLASTACRPGRPPHRQRGAGLVESVIVMPTLLFLVLGIWQAALGYQAKSSVNYATFEAARAGAVNNASVSSIKAAFSKGMVGYYGGGRTVAELAASYARATADTAVGMRVEVLSPTKESFDDYASPALKEALKAGDLVIPNVGLDELHCPRDVPGCKSDPKSNASGQTLQDANLLKLRITYGIPKDKQMPLVGRFYTWALSKLGAGVGDAFKLGLIEAGRIPVVSHVVVRMQSDAIRNTAMVSSPGPGNDGTPTDPGPAPTPPKLPTCPYYDPACRGGGKPPTDPPTDPPVEDPPCL</sequence>
<organism evidence="1 2">
    <name type="scientific">Roseateles hydrophilus</name>
    <dbReference type="NCBI Taxonomy" id="2975054"/>
    <lineage>
        <taxon>Bacteria</taxon>
        <taxon>Pseudomonadati</taxon>
        <taxon>Pseudomonadota</taxon>
        <taxon>Betaproteobacteria</taxon>
        <taxon>Burkholderiales</taxon>
        <taxon>Sphaerotilaceae</taxon>
        <taxon>Roseateles</taxon>
    </lineage>
</organism>
<dbReference type="Proteomes" id="UP001076464">
    <property type="component" value="Unassembled WGS sequence"/>
</dbReference>
<keyword evidence="2" id="KW-1185">Reference proteome</keyword>
<evidence type="ECO:0000313" key="2">
    <source>
        <dbReference type="Proteomes" id="UP001076464"/>
    </source>
</evidence>
<name>A0ACC6CFE7_9BURK</name>
<protein>
    <submittedName>
        <fullName evidence="1">Pilus assembly protein</fullName>
    </submittedName>
</protein>
<gene>
    <name evidence="1" type="ORF">NYO99_19160</name>
</gene>
<proteinExistence type="predicted"/>